<gene>
    <name evidence="2" type="ORF">QBC47DRAFT_351535</name>
</gene>
<dbReference type="Gene3D" id="3.40.50.880">
    <property type="match status" value="1"/>
</dbReference>
<evidence type="ECO:0000259" key="1">
    <source>
        <dbReference type="Pfam" id="PF01965"/>
    </source>
</evidence>
<proteinExistence type="predicted"/>
<accession>A0AAJ0B490</accession>
<organism evidence="2 3">
    <name type="scientific">Echria macrotheca</name>
    <dbReference type="NCBI Taxonomy" id="438768"/>
    <lineage>
        <taxon>Eukaryota</taxon>
        <taxon>Fungi</taxon>
        <taxon>Dikarya</taxon>
        <taxon>Ascomycota</taxon>
        <taxon>Pezizomycotina</taxon>
        <taxon>Sordariomycetes</taxon>
        <taxon>Sordariomycetidae</taxon>
        <taxon>Sordariales</taxon>
        <taxon>Schizotheciaceae</taxon>
        <taxon>Echria</taxon>
    </lineage>
</organism>
<dbReference type="SUPFAM" id="SSF52317">
    <property type="entry name" value="Class I glutamine amidotransferase-like"/>
    <property type="match status" value="1"/>
</dbReference>
<sequence>MAPKKLLIAVMLDEVQLSDIIGIDILGNLSTTYLADVTTMDPSFGAAFSSHAVDMELLFLSETLEPTRMTPGIKYLPTTTYDDCPRDLDIVLTGGPLLTHRPAAAAKFVREAWPRTRVWMTTCVGSMWLADVGVLEGHKATTNRAFLEGAKKMAPGVEWLDQRWVVSDKVFERGSDGEKGELWTSGAAGAGIDMIAQYCLKNWDETFVRAMALDGLDFSPEGSHGQFYATASYGAHAVNAE</sequence>
<name>A0AAJ0B490_9PEZI</name>
<dbReference type="PANTHER" id="PTHR43130:SF7">
    <property type="entry name" value="DJ-1_PFPI DOMAIN-CONTAINING PROTEIN"/>
    <property type="match status" value="1"/>
</dbReference>
<comment type="caution">
    <text evidence="2">The sequence shown here is derived from an EMBL/GenBank/DDBJ whole genome shotgun (WGS) entry which is preliminary data.</text>
</comment>
<dbReference type="Pfam" id="PF01965">
    <property type="entry name" value="DJ-1_PfpI"/>
    <property type="match status" value="1"/>
</dbReference>
<dbReference type="InterPro" id="IPR052158">
    <property type="entry name" value="INH-QAR"/>
</dbReference>
<keyword evidence="3" id="KW-1185">Reference proteome</keyword>
<keyword evidence="2" id="KW-0315">Glutamine amidotransferase</keyword>
<dbReference type="PANTHER" id="PTHR43130">
    <property type="entry name" value="ARAC-FAMILY TRANSCRIPTIONAL REGULATOR"/>
    <property type="match status" value="1"/>
</dbReference>
<dbReference type="InterPro" id="IPR029062">
    <property type="entry name" value="Class_I_gatase-like"/>
</dbReference>
<feature type="domain" description="DJ-1/PfpI" evidence="1">
    <location>
        <begin position="54"/>
        <end position="170"/>
    </location>
</feature>
<dbReference type="Proteomes" id="UP001239445">
    <property type="component" value="Unassembled WGS sequence"/>
</dbReference>
<dbReference type="AlphaFoldDB" id="A0AAJ0B490"/>
<evidence type="ECO:0000313" key="3">
    <source>
        <dbReference type="Proteomes" id="UP001239445"/>
    </source>
</evidence>
<dbReference type="InterPro" id="IPR002818">
    <property type="entry name" value="DJ-1/PfpI"/>
</dbReference>
<dbReference type="EMBL" id="MU839842">
    <property type="protein sequence ID" value="KAK1751403.1"/>
    <property type="molecule type" value="Genomic_DNA"/>
</dbReference>
<protein>
    <submittedName>
        <fullName evidence="2">Class I glutamine amidotransferase-like protein</fullName>
    </submittedName>
</protein>
<reference evidence="2" key="1">
    <citation type="submission" date="2023-06" db="EMBL/GenBank/DDBJ databases">
        <title>Genome-scale phylogeny and comparative genomics of the fungal order Sordariales.</title>
        <authorList>
            <consortium name="Lawrence Berkeley National Laboratory"/>
            <person name="Hensen N."/>
            <person name="Bonometti L."/>
            <person name="Westerberg I."/>
            <person name="Brannstrom I.O."/>
            <person name="Guillou S."/>
            <person name="Cros-Aarteil S."/>
            <person name="Calhoun S."/>
            <person name="Haridas S."/>
            <person name="Kuo A."/>
            <person name="Mondo S."/>
            <person name="Pangilinan J."/>
            <person name="Riley R."/>
            <person name="Labutti K."/>
            <person name="Andreopoulos B."/>
            <person name="Lipzen A."/>
            <person name="Chen C."/>
            <person name="Yanf M."/>
            <person name="Daum C."/>
            <person name="Ng V."/>
            <person name="Clum A."/>
            <person name="Steindorff A."/>
            <person name="Ohm R."/>
            <person name="Martin F."/>
            <person name="Silar P."/>
            <person name="Natvig D."/>
            <person name="Lalanne C."/>
            <person name="Gautier V."/>
            <person name="Ament-Velasquez S.L."/>
            <person name="Kruys A."/>
            <person name="Hutchinson M.I."/>
            <person name="Powell A.J."/>
            <person name="Barry K."/>
            <person name="Miller A.N."/>
            <person name="Grigoriev I.V."/>
            <person name="Debuchy R."/>
            <person name="Gladieux P."/>
            <person name="Thoren M.H."/>
            <person name="Johannesson H."/>
        </authorList>
    </citation>
    <scope>NUCLEOTIDE SEQUENCE</scope>
    <source>
        <strain evidence="2">PSN4</strain>
    </source>
</reference>
<evidence type="ECO:0000313" key="2">
    <source>
        <dbReference type="EMBL" id="KAK1751403.1"/>
    </source>
</evidence>